<dbReference type="InterPro" id="IPR022998">
    <property type="entry name" value="ThiamineP_synth_TenI"/>
</dbReference>
<dbReference type="InterPro" id="IPR013785">
    <property type="entry name" value="Aldolase_TIM"/>
</dbReference>
<evidence type="ECO:0000259" key="3">
    <source>
        <dbReference type="Pfam" id="PF02581"/>
    </source>
</evidence>
<proteinExistence type="predicted"/>
<dbReference type="InterPro" id="IPR036206">
    <property type="entry name" value="ThiamineP_synth_sf"/>
</dbReference>
<dbReference type="PANTHER" id="PTHR20857">
    <property type="entry name" value="THIAMINE-PHOSPHATE PYROPHOSPHORYLASE"/>
    <property type="match status" value="1"/>
</dbReference>
<comment type="pathway">
    <text evidence="1">Cofactor biosynthesis; thiamine diphosphate biosynthesis.</text>
</comment>
<protein>
    <submittedName>
        <fullName evidence="4">Thiamine-phosphate pyrophosphorylase</fullName>
    </submittedName>
</protein>
<gene>
    <name evidence="4" type="ORF">HELGO_WM16964</name>
</gene>
<reference evidence="4" key="1">
    <citation type="submission" date="2020-01" db="EMBL/GenBank/DDBJ databases">
        <authorList>
            <person name="Meier V. D."/>
            <person name="Meier V D."/>
        </authorList>
    </citation>
    <scope>NUCLEOTIDE SEQUENCE</scope>
    <source>
        <strain evidence="4">HLG_WM_MAG_10</strain>
    </source>
</reference>
<dbReference type="GO" id="GO:0004789">
    <property type="term" value="F:thiamine-phosphate diphosphorylase activity"/>
    <property type="evidence" value="ECO:0007669"/>
    <property type="project" value="TreeGrafter"/>
</dbReference>
<dbReference type="GO" id="GO:0009228">
    <property type="term" value="P:thiamine biosynthetic process"/>
    <property type="evidence" value="ECO:0007669"/>
    <property type="project" value="UniProtKB-KW"/>
</dbReference>
<evidence type="ECO:0000256" key="1">
    <source>
        <dbReference type="ARBA" id="ARBA00004948"/>
    </source>
</evidence>
<accession>A0A6S6TER3</accession>
<dbReference type="CDD" id="cd00564">
    <property type="entry name" value="TMP_TenI"/>
    <property type="match status" value="1"/>
</dbReference>
<dbReference type="Gene3D" id="3.20.20.70">
    <property type="entry name" value="Aldolase class I"/>
    <property type="match status" value="1"/>
</dbReference>
<feature type="domain" description="Thiamine phosphate synthase/TenI" evidence="3">
    <location>
        <begin position="16"/>
        <end position="181"/>
    </location>
</feature>
<organism evidence="4">
    <name type="scientific">uncultured Aureispira sp</name>
    <dbReference type="NCBI Taxonomy" id="1331704"/>
    <lineage>
        <taxon>Bacteria</taxon>
        <taxon>Pseudomonadati</taxon>
        <taxon>Bacteroidota</taxon>
        <taxon>Saprospiria</taxon>
        <taxon>Saprospirales</taxon>
        <taxon>Saprospiraceae</taxon>
        <taxon>Aureispira</taxon>
        <taxon>environmental samples</taxon>
    </lineage>
</organism>
<sequence length="205" mass="23354">MKHRVYTLPNFFEGEAALINQLFEEGLPCLHLRKEQQSIHPFIDLLVQIESKHYSKIIVHQYPELVGMFQLLGLHLTESARRALSAEELQHLIIEQHNNQRQIGTSIHQKIDLDRLPKTLDYCTVSPVFSSISKQNHAPTVHWQASNLAFPFTLVALGGMSVQTLEACAQRGFQEVAFLGAVWNDLSNVLQNYRLLCKKMNALTP</sequence>
<keyword evidence="2" id="KW-0784">Thiamine biosynthesis</keyword>
<evidence type="ECO:0000256" key="2">
    <source>
        <dbReference type="ARBA" id="ARBA00022977"/>
    </source>
</evidence>
<dbReference type="AlphaFoldDB" id="A0A6S6TER3"/>
<dbReference type="EMBL" id="CACVAQ010000240">
    <property type="protein sequence ID" value="CAA6816707.1"/>
    <property type="molecule type" value="Genomic_DNA"/>
</dbReference>
<dbReference type="Pfam" id="PF02581">
    <property type="entry name" value="TMP-TENI"/>
    <property type="match status" value="1"/>
</dbReference>
<evidence type="ECO:0000313" key="4">
    <source>
        <dbReference type="EMBL" id="CAA6816707.1"/>
    </source>
</evidence>
<name>A0A6S6TER3_9BACT</name>
<dbReference type="PANTHER" id="PTHR20857:SF15">
    <property type="entry name" value="THIAMINE-PHOSPHATE SYNTHASE"/>
    <property type="match status" value="1"/>
</dbReference>
<dbReference type="SUPFAM" id="SSF51391">
    <property type="entry name" value="Thiamin phosphate synthase"/>
    <property type="match status" value="1"/>
</dbReference>
<dbReference type="GO" id="GO:0005737">
    <property type="term" value="C:cytoplasm"/>
    <property type="evidence" value="ECO:0007669"/>
    <property type="project" value="TreeGrafter"/>
</dbReference>